<dbReference type="InterPro" id="IPR016024">
    <property type="entry name" value="ARM-type_fold"/>
</dbReference>
<dbReference type="OrthoDB" id="7537227at2759"/>
<accession>A0A9R1TYR2</accession>
<dbReference type="GO" id="GO:0003341">
    <property type="term" value="P:cilium movement"/>
    <property type="evidence" value="ECO:0007669"/>
    <property type="project" value="TreeGrafter"/>
</dbReference>
<evidence type="ECO:0000313" key="1">
    <source>
        <dbReference type="Proteomes" id="UP000694866"/>
    </source>
</evidence>
<proteinExistence type="predicted"/>
<dbReference type="GO" id="GO:0015630">
    <property type="term" value="C:microtubule cytoskeleton"/>
    <property type="evidence" value="ECO:0007669"/>
    <property type="project" value="TreeGrafter"/>
</dbReference>
<dbReference type="SUPFAM" id="SSF48371">
    <property type="entry name" value="ARM repeat"/>
    <property type="match status" value="1"/>
</dbReference>
<keyword evidence="1" id="KW-1185">Reference proteome</keyword>
<dbReference type="PANTHER" id="PTHR23314">
    <property type="entry name" value="SPERM-ASSOCIATED ANTIGEN 6 ARMADILLO REPEAT-CONTAINING"/>
    <property type="match status" value="1"/>
</dbReference>
<sequence length="536" mass="58784">MTGRMILQAFNDYQIARLTFVKTISDLASRPENINALELAGVLNLLEPLLTDKNPSVQQHAVIALGRLVNFNVRLAEDVIKRNVITGLIKNIDKQNKFLKKAVLFVLRAVSKHSMEMARGVVEAGGLKTIIICLDDFDSGVKEAAAWATGYIARHDKSLSEIVANAGAIPLLVLCLQESDICLKQISASALCDISKHSENLAQLVINSGAISFLARSIQNSDGKLKRQALHALANISRHSTELAEAVVEADIFPQVLVHLGHDDENVGKAAAVLVREIIKHSQELSQLVVNTGGIESLIKFLENTKSSTRLPGVVALGYMAGHSAQSAIMIASSGGISQLSLILNEENDPSIISIAIWALGQIGKHSQEHAEAVAATNIFPKLLQLYRSNDSSEDLKLKIKFTLKSILSRCQDIEFLEPFLQVTHPDILKYTLEQLSKILPEDPKARRLFVSMGGLRKIQEVDLDPGSTLSQYQAIILSCFPEEIVRYFSPGYPDTILAIVDTYKPKLPPNIEEFNRKRSSEKSISSALSLNGEKY</sequence>
<dbReference type="GO" id="GO:0008017">
    <property type="term" value="F:microtubule binding"/>
    <property type="evidence" value="ECO:0007669"/>
    <property type="project" value="TreeGrafter"/>
</dbReference>
<dbReference type="SMART" id="SM00185">
    <property type="entry name" value="ARM"/>
    <property type="match status" value="8"/>
</dbReference>
<dbReference type="AlphaFoldDB" id="A0A9R1TYR2"/>
<dbReference type="InterPro" id="IPR000225">
    <property type="entry name" value="Armadillo"/>
</dbReference>
<protein>
    <submittedName>
        <fullName evidence="2">Sperm-associated antigen 6-like</fullName>
    </submittedName>
</protein>
<dbReference type="Gene3D" id="1.25.10.10">
    <property type="entry name" value="Leucine-rich Repeat Variant"/>
    <property type="match status" value="2"/>
</dbReference>
<organism evidence="1 2">
    <name type="scientific">Fopius arisanus</name>
    <dbReference type="NCBI Taxonomy" id="64838"/>
    <lineage>
        <taxon>Eukaryota</taxon>
        <taxon>Metazoa</taxon>
        <taxon>Ecdysozoa</taxon>
        <taxon>Arthropoda</taxon>
        <taxon>Hexapoda</taxon>
        <taxon>Insecta</taxon>
        <taxon>Pterygota</taxon>
        <taxon>Neoptera</taxon>
        <taxon>Endopterygota</taxon>
        <taxon>Hymenoptera</taxon>
        <taxon>Apocrita</taxon>
        <taxon>Ichneumonoidea</taxon>
        <taxon>Braconidae</taxon>
        <taxon>Opiinae</taxon>
        <taxon>Fopius</taxon>
    </lineage>
</organism>
<evidence type="ECO:0000313" key="2">
    <source>
        <dbReference type="RefSeq" id="XP_011301604.1"/>
    </source>
</evidence>
<dbReference type="PANTHER" id="PTHR23314:SF0">
    <property type="entry name" value="SPERM-ASSOCIATED ANTIGEN 6"/>
    <property type="match status" value="1"/>
</dbReference>
<dbReference type="GeneID" id="105265683"/>
<reference evidence="2" key="1">
    <citation type="submission" date="2025-08" db="UniProtKB">
        <authorList>
            <consortium name="RefSeq"/>
        </authorList>
    </citation>
    <scope>IDENTIFICATION</scope>
    <source>
        <strain evidence="2">USDA-PBARC FA_bdor</strain>
        <tissue evidence="2">Whole organism</tissue>
    </source>
</reference>
<dbReference type="KEGG" id="fas:105265683"/>
<dbReference type="Proteomes" id="UP000694866">
    <property type="component" value="Unplaced"/>
</dbReference>
<dbReference type="RefSeq" id="XP_011301604.1">
    <property type="nucleotide sequence ID" value="XM_011303302.1"/>
</dbReference>
<dbReference type="Pfam" id="PF00514">
    <property type="entry name" value="Arm"/>
    <property type="match status" value="1"/>
</dbReference>
<gene>
    <name evidence="2" type="primary">LOC105265683</name>
</gene>
<dbReference type="Pfam" id="PF13513">
    <property type="entry name" value="HEAT_EZ"/>
    <property type="match status" value="1"/>
</dbReference>
<name>A0A9R1TYR2_9HYME</name>
<dbReference type="InterPro" id="IPR011989">
    <property type="entry name" value="ARM-like"/>
</dbReference>